<keyword evidence="2" id="KW-1185">Reference proteome</keyword>
<organism evidence="1 2">
    <name type="scientific">Luteimicrobium xylanilyticum</name>
    <dbReference type="NCBI Taxonomy" id="1133546"/>
    <lineage>
        <taxon>Bacteria</taxon>
        <taxon>Bacillati</taxon>
        <taxon>Actinomycetota</taxon>
        <taxon>Actinomycetes</taxon>
        <taxon>Micrococcales</taxon>
        <taxon>Luteimicrobium</taxon>
    </lineage>
</organism>
<dbReference type="KEGG" id="lxl:KDY119_03562"/>
<dbReference type="Proteomes" id="UP000326702">
    <property type="component" value="Chromosome"/>
</dbReference>
<name>A0A5P9QFL7_9MICO</name>
<gene>
    <name evidence="1" type="ORF">KDY119_03562</name>
</gene>
<dbReference type="AlphaFoldDB" id="A0A5P9QFL7"/>
<evidence type="ECO:0000313" key="1">
    <source>
        <dbReference type="EMBL" id="QFV00027.1"/>
    </source>
</evidence>
<reference evidence="1 2" key="1">
    <citation type="submission" date="2019-10" db="EMBL/GenBank/DDBJ databases">
        <title>Genome sequence of Luteimicrobium xylanilyticum HY-24.</title>
        <authorList>
            <person name="Kim D.Y."/>
            <person name="Park H.-Y."/>
        </authorList>
    </citation>
    <scope>NUCLEOTIDE SEQUENCE [LARGE SCALE GENOMIC DNA]</scope>
    <source>
        <strain evidence="1 2">HY-24</strain>
    </source>
</reference>
<dbReference type="EMBL" id="CP045529">
    <property type="protein sequence ID" value="QFV00027.1"/>
    <property type="molecule type" value="Genomic_DNA"/>
</dbReference>
<sequence>MTLAGTATASPDYLYDVSQSYPDAIPTKLAVRPTARSLATVTSRFSDTTTRKATEARYDCRDYQWPPCIGSVDEVPTDSTRTDYVSTQAGTSWYSDVYHEAGWEQRGTQESFKAGSRATQTWFAPVSSQHTGPGYWGPANQDTWLTLNVPSYGGSGVVTGTRDAATVHSTLSEGGTVLGEGDSQALYVDVPQKEDTLRTFTFEQTATSDADDFAYSTSQDTTWTFVADTAKAADGGFGDTTALPFLQLGYDVATDRHGTVRAGSLVPVRVTPSFDDGVAHAGKVRKVAIKVSYDDGATWRSAPAVRLGSAWTTVLLTPRHGADAVSLRVTASDDAGNAVNQTVVRAFGLR</sequence>
<accession>A0A5P9QFL7</accession>
<proteinExistence type="predicted"/>
<protein>
    <submittedName>
        <fullName evidence="1">Uncharacterized protein</fullName>
    </submittedName>
</protein>
<evidence type="ECO:0000313" key="2">
    <source>
        <dbReference type="Proteomes" id="UP000326702"/>
    </source>
</evidence>